<protein>
    <recommendedName>
        <fullName evidence="1">Reverse transcriptase domain-containing protein</fullName>
    </recommendedName>
</protein>
<dbReference type="InterPro" id="IPR043502">
    <property type="entry name" value="DNA/RNA_pol_sf"/>
</dbReference>
<dbReference type="InterPro" id="IPR000477">
    <property type="entry name" value="RT_dom"/>
</dbReference>
<dbReference type="Pfam" id="PF00078">
    <property type="entry name" value="RVT_1"/>
    <property type="match status" value="1"/>
</dbReference>
<feature type="domain" description="Reverse transcriptase" evidence="1">
    <location>
        <begin position="306"/>
        <end position="431"/>
    </location>
</feature>
<dbReference type="EMBL" id="OIVN01006166">
    <property type="protein sequence ID" value="SPD26807.1"/>
    <property type="molecule type" value="Genomic_DNA"/>
</dbReference>
<name>A0A2N9IMH6_FAGSY</name>
<sequence>MCEETKLSTIDWGVIRSLWSNPYVGWVALDVVNTAGGVLLMWDKRMLEMTDSVVDTFSVSYCWKGITDGIDQVLVLSDWEEHFSDVIQKMLPRPISDHNPILVEAGGLMRGKSSFKFENMWLKEESFVERVQGWKRKHMGEVLELDVKEGGGGLSPTEFQLREVLKAEEERAVLERRFENEEIIQVLKDFQGNKAPGPDGFTMAFFQNVGGLWRRILWTSLKRFMFNANSNVRLMPLFSHLSPRRFRVVLGGLISESQNAFVGGRQMVDSVLIANECLDSRTRSGLICKLDIEKAYDHVNWDSLLSRGIRQGDPLSPLLFLVVIEVLSRMLKKTEEGSFIHGFQVGATLGDRLEVSHLLYANDTTLFCDACPEQVTYLRRVLTCFEAVTGLRVNMSKSEMVPIREVTNLSYLANILSCRIGSLPMNYLGMPLGSSFKALGVWNPIIEKFQCNFLWGGVGDDFKMPLVSWNKVCMPIAHGGLGVRNLVAFNKALLGKWLWRFGVEESKFWRRVLVAKYGMAGRGWYTRPVRGSHGWSLERDYDMTNDVGIVH</sequence>
<evidence type="ECO:0000259" key="1">
    <source>
        <dbReference type="Pfam" id="PF00078"/>
    </source>
</evidence>
<dbReference type="PANTHER" id="PTHR33116">
    <property type="entry name" value="REVERSE TRANSCRIPTASE ZINC-BINDING DOMAIN-CONTAINING PROTEIN-RELATED-RELATED"/>
    <property type="match status" value="1"/>
</dbReference>
<gene>
    <name evidence="2" type="ORF">FSB_LOCUS54689</name>
</gene>
<evidence type="ECO:0000313" key="2">
    <source>
        <dbReference type="EMBL" id="SPD26807.1"/>
    </source>
</evidence>
<organism evidence="2">
    <name type="scientific">Fagus sylvatica</name>
    <name type="common">Beechnut</name>
    <dbReference type="NCBI Taxonomy" id="28930"/>
    <lineage>
        <taxon>Eukaryota</taxon>
        <taxon>Viridiplantae</taxon>
        <taxon>Streptophyta</taxon>
        <taxon>Embryophyta</taxon>
        <taxon>Tracheophyta</taxon>
        <taxon>Spermatophyta</taxon>
        <taxon>Magnoliopsida</taxon>
        <taxon>eudicotyledons</taxon>
        <taxon>Gunneridae</taxon>
        <taxon>Pentapetalae</taxon>
        <taxon>rosids</taxon>
        <taxon>fabids</taxon>
        <taxon>Fagales</taxon>
        <taxon>Fagaceae</taxon>
        <taxon>Fagus</taxon>
    </lineage>
</organism>
<reference evidence="2" key="1">
    <citation type="submission" date="2018-02" db="EMBL/GenBank/DDBJ databases">
        <authorList>
            <person name="Cohen D.B."/>
            <person name="Kent A.D."/>
        </authorList>
    </citation>
    <scope>NUCLEOTIDE SEQUENCE</scope>
</reference>
<dbReference type="CDD" id="cd01650">
    <property type="entry name" value="RT_nLTR_like"/>
    <property type="match status" value="1"/>
</dbReference>
<proteinExistence type="predicted"/>
<dbReference type="AlphaFoldDB" id="A0A2N9IMH6"/>
<accession>A0A2N9IMH6</accession>
<dbReference type="SUPFAM" id="SSF56672">
    <property type="entry name" value="DNA/RNA polymerases"/>
    <property type="match status" value="1"/>
</dbReference>
<dbReference type="PANTHER" id="PTHR33116:SF78">
    <property type="entry name" value="OS12G0587133 PROTEIN"/>
    <property type="match status" value="1"/>
</dbReference>